<reference evidence="1" key="2">
    <citation type="journal article" date="2022" name="Res Sq">
        <title>Comparative Genomics Reveals Insights into the Divergent Evolution of Astigmatic Mites and Household Pest Adaptations.</title>
        <authorList>
            <person name="Xiong Q."/>
            <person name="Wan A.T.-Y."/>
            <person name="Liu X.-Y."/>
            <person name="Fung C.S.-H."/>
            <person name="Xiao X."/>
            <person name="Malainual N."/>
            <person name="Hou J."/>
            <person name="Wang L."/>
            <person name="Wang M."/>
            <person name="Yang K."/>
            <person name="Cui Y."/>
            <person name="Leung E."/>
            <person name="Nong W."/>
            <person name="Shin S.-K."/>
            <person name="Au S."/>
            <person name="Jeong K.Y."/>
            <person name="Chew F.T."/>
            <person name="Hui J."/>
            <person name="Leung T.F."/>
            <person name="Tungtrongchitr A."/>
            <person name="Zhong N."/>
            <person name="Liu Z."/>
            <person name="Tsui S."/>
        </authorList>
    </citation>
    <scope>NUCLEOTIDE SEQUENCE</scope>
    <source>
        <strain evidence="1">Derf</strain>
        <tissue evidence="1">Whole organism</tissue>
    </source>
</reference>
<proteinExistence type="predicted"/>
<dbReference type="Proteomes" id="UP000790347">
    <property type="component" value="Unassembled WGS sequence"/>
</dbReference>
<reference evidence="1" key="1">
    <citation type="submission" date="2013-05" db="EMBL/GenBank/DDBJ databases">
        <authorList>
            <person name="Yim A.K.Y."/>
            <person name="Chan T.F."/>
            <person name="Ji K.M."/>
            <person name="Liu X.Y."/>
            <person name="Zhou J.W."/>
            <person name="Li R.Q."/>
            <person name="Yang K.Y."/>
            <person name="Li J."/>
            <person name="Li M."/>
            <person name="Law P.T.W."/>
            <person name="Wu Y.L."/>
            <person name="Cai Z.L."/>
            <person name="Qin H."/>
            <person name="Bao Y."/>
            <person name="Leung R.K.K."/>
            <person name="Ng P.K.S."/>
            <person name="Zou J."/>
            <person name="Zhong X.J."/>
            <person name="Ran P.X."/>
            <person name="Zhong N.S."/>
            <person name="Liu Z.G."/>
            <person name="Tsui S.K.W."/>
        </authorList>
    </citation>
    <scope>NUCLEOTIDE SEQUENCE</scope>
    <source>
        <strain evidence="1">Derf</strain>
        <tissue evidence="1">Whole organism</tissue>
    </source>
</reference>
<evidence type="ECO:0000313" key="1">
    <source>
        <dbReference type="EMBL" id="KAH9528921.1"/>
    </source>
</evidence>
<sequence>MNKCFYMISRHCYSYVSSSSSFFWGCEEKNKIQQFQSLKSSYRKRNSTFILGIRYFSTCLFISTMYECAEYDVVILYTFEVHITSSSSLKICQPHYYTQITLVK</sequence>
<evidence type="ECO:0000313" key="2">
    <source>
        <dbReference type="Proteomes" id="UP000790347"/>
    </source>
</evidence>
<dbReference type="EMBL" id="ASGP02000001">
    <property type="protein sequence ID" value="KAH9528921.1"/>
    <property type="molecule type" value="Genomic_DNA"/>
</dbReference>
<accession>A0A922IEF5</accession>
<protein>
    <submittedName>
        <fullName evidence="1">Uncharacterized protein</fullName>
    </submittedName>
</protein>
<gene>
    <name evidence="1" type="ORF">DERF_002828</name>
</gene>
<name>A0A922IEF5_DERFA</name>
<keyword evidence="2" id="KW-1185">Reference proteome</keyword>
<dbReference type="AlphaFoldDB" id="A0A922IEF5"/>
<comment type="caution">
    <text evidence="1">The sequence shown here is derived from an EMBL/GenBank/DDBJ whole genome shotgun (WGS) entry which is preliminary data.</text>
</comment>
<organism evidence="1 2">
    <name type="scientific">Dermatophagoides farinae</name>
    <name type="common">American house dust mite</name>
    <dbReference type="NCBI Taxonomy" id="6954"/>
    <lineage>
        <taxon>Eukaryota</taxon>
        <taxon>Metazoa</taxon>
        <taxon>Ecdysozoa</taxon>
        <taxon>Arthropoda</taxon>
        <taxon>Chelicerata</taxon>
        <taxon>Arachnida</taxon>
        <taxon>Acari</taxon>
        <taxon>Acariformes</taxon>
        <taxon>Sarcoptiformes</taxon>
        <taxon>Astigmata</taxon>
        <taxon>Psoroptidia</taxon>
        <taxon>Analgoidea</taxon>
        <taxon>Pyroglyphidae</taxon>
        <taxon>Dermatophagoidinae</taxon>
        <taxon>Dermatophagoides</taxon>
    </lineage>
</organism>